<evidence type="ECO:0000313" key="2">
    <source>
        <dbReference type="Proteomes" id="UP000006729"/>
    </source>
</evidence>
<protein>
    <submittedName>
        <fullName evidence="1">Uncharacterized protein</fullName>
    </submittedName>
</protein>
<gene>
    <name evidence="1" type="ORF">POPTR_004G059800</name>
</gene>
<dbReference type="HOGENOM" id="CLU_2125343_0_0_1"/>
<sequence>MERQKRRALQFFYFIIKGCDRDILVLYLAMTRIPTFLMTHQGGVIWYIGKKPLITQNQASGRYGDLRRRNYKRRKTSFIQRSKATRIEATSQFSAVTGYKLKKKKKREEFYYYF</sequence>
<accession>U5GI06</accession>
<keyword evidence="2" id="KW-1185">Reference proteome</keyword>
<proteinExistence type="predicted"/>
<dbReference type="EMBL" id="CM009293">
    <property type="protein sequence ID" value="PNT39795.1"/>
    <property type="molecule type" value="Genomic_DNA"/>
</dbReference>
<evidence type="ECO:0000313" key="1">
    <source>
        <dbReference type="EMBL" id="PNT39795.1"/>
    </source>
</evidence>
<dbReference type="Proteomes" id="UP000006729">
    <property type="component" value="Chromosome 4"/>
</dbReference>
<dbReference type="AlphaFoldDB" id="U5GI06"/>
<dbReference type="InParanoid" id="U5GI06"/>
<name>U5GI06_POPTR</name>
<organism evidence="1 2">
    <name type="scientific">Populus trichocarpa</name>
    <name type="common">Western balsam poplar</name>
    <name type="synonym">Populus balsamifera subsp. trichocarpa</name>
    <dbReference type="NCBI Taxonomy" id="3694"/>
    <lineage>
        <taxon>Eukaryota</taxon>
        <taxon>Viridiplantae</taxon>
        <taxon>Streptophyta</taxon>
        <taxon>Embryophyta</taxon>
        <taxon>Tracheophyta</taxon>
        <taxon>Spermatophyta</taxon>
        <taxon>Magnoliopsida</taxon>
        <taxon>eudicotyledons</taxon>
        <taxon>Gunneridae</taxon>
        <taxon>Pentapetalae</taxon>
        <taxon>rosids</taxon>
        <taxon>fabids</taxon>
        <taxon>Malpighiales</taxon>
        <taxon>Salicaceae</taxon>
        <taxon>Saliceae</taxon>
        <taxon>Populus</taxon>
    </lineage>
</organism>
<reference evidence="1 2" key="1">
    <citation type="journal article" date="2006" name="Science">
        <title>The genome of black cottonwood, Populus trichocarpa (Torr. &amp; Gray).</title>
        <authorList>
            <person name="Tuskan G.A."/>
            <person name="Difazio S."/>
            <person name="Jansson S."/>
            <person name="Bohlmann J."/>
            <person name="Grigoriev I."/>
            <person name="Hellsten U."/>
            <person name="Putnam N."/>
            <person name="Ralph S."/>
            <person name="Rombauts S."/>
            <person name="Salamov A."/>
            <person name="Schein J."/>
            <person name="Sterck L."/>
            <person name="Aerts A."/>
            <person name="Bhalerao R.R."/>
            <person name="Bhalerao R.P."/>
            <person name="Blaudez D."/>
            <person name="Boerjan W."/>
            <person name="Brun A."/>
            <person name="Brunner A."/>
            <person name="Busov V."/>
            <person name="Campbell M."/>
            <person name="Carlson J."/>
            <person name="Chalot M."/>
            <person name="Chapman J."/>
            <person name="Chen G.L."/>
            <person name="Cooper D."/>
            <person name="Coutinho P.M."/>
            <person name="Couturier J."/>
            <person name="Covert S."/>
            <person name="Cronk Q."/>
            <person name="Cunningham R."/>
            <person name="Davis J."/>
            <person name="Degroeve S."/>
            <person name="Dejardin A."/>
            <person name="Depamphilis C."/>
            <person name="Detter J."/>
            <person name="Dirks B."/>
            <person name="Dubchak I."/>
            <person name="Duplessis S."/>
            <person name="Ehlting J."/>
            <person name="Ellis B."/>
            <person name="Gendler K."/>
            <person name="Goodstein D."/>
            <person name="Gribskov M."/>
            <person name="Grimwood J."/>
            <person name="Groover A."/>
            <person name="Gunter L."/>
            <person name="Hamberger B."/>
            <person name="Heinze B."/>
            <person name="Helariutta Y."/>
            <person name="Henrissat B."/>
            <person name="Holligan D."/>
            <person name="Holt R."/>
            <person name="Huang W."/>
            <person name="Islam-Faridi N."/>
            <person name="Jones S."/>
            <person name="Jones-Rhoades M."/>
            <person name="Jorgensen R."/>
            <person name="Joshi C."/>
            <person name="Kangasjarvi J."/>
            <person name="Karlsson J."/>
            <person name="Kelleher C."/>
            <person name="Kirkpatrick R."/>
            <person name="Kirst M."/>
            <person name="Kohler A."/>
            <person name="Kalluri U."/>
            <person name="Larimer F."/>
            <person name="Leebens-Mack J."/>
            <person name="Leple J.C."/>
            <person name="Locascio P."/>
            <person name="Lou Y."/>
            <person name="Lucas S."/>
            <person name="Martin F."/>
            <person name="Montanini B."/>
            <person name="Napoli C."/>
            <person name="Nelson D.R."/>
            <person name="Nelson C."/>
            <person name="Nieminen K."/>
            <person name="Nilsson O."/>
            <person name="Pereda V."/>
            <person name="Peter G."/>
            <person name="Philippe R."/>
            <person name="Pilate G."/>
            <person name="Poliakov A."/>
            <person name="Razumovskaya J."/>
            <person name="Richardson P."/>
            <person name="Rinaldi C."/>
            <person name="Ritland K."/>
            <person name="Rouze P."/>
            <person name="Ryaboy D."/>
            <person name="Schmutz J."/>
            <person name="Schrader J."/>
            <person name="Segerman B."/>
            <person name="Shin H."/>
            <person name="Siddiqui A."/>
            <person name="Sterky F."/>
            <person name="Terry A."/>
            <person name="Tsai C.J."/>
            <person name="Uberbacher E."/>
            <person name="Unneberg P."/>
            <person name="Vahala J."/>
            <person name="Wall K."/>
            <person name="Wessler S."/>
            <person name="Yang G."/>
            <person name="Yin T."/>
            <person name="Douglas C."/>
            <person name="Marra M."/>
            <person name="Sandberg G."/>
            <person name="Van de Peer Y."/>
            <person name="Rokhsar D."/>
        </authorList>
    </citation>
    <scope>NUCLEOTIDE SEQUENCE [LARGE SCALE GENOMIC DNA]</scope>
    <source>
        <strain evidence="2">cv. Nisqually</strain>
    </source>
</reference>